<dbReference type="Gene3D" id="3.40.50.1820">
    <property type="entry name" value="alpha/beta hydrolase"/>
    <property type="match status" value="1"/>
</dbReference>
<dbReference type="Proteomes" id="UP001235744">
    <property type="component" value="Chromosome"/>
</dbReference>
<protein>
    <submittedName>
        <fullName evidence="2">Alpha/beta fold hydrolase</fullName>
    </submittedName>
</protein>
<dbReference type="InterPro" id="IPR050266">
    <property type="entry name" value="AB_hydrolase_sf"/>
</dbReference>
<name>A0ABY9IRU0_9ACTN</name>
<dbReference type="SUPFAM" id="SSF53474">
    <property type="entry name" value="alpha/beta-Hydrolases"/>
    <property type="match status" value="1"/>
</dbReference>
<dbReference type="PANTHER" id="PTHR43798:SF33">
    <property type="entry name" value="HYDROLASE, PUTATIVE (AFU_ORTHOLOGUE AFUA_2G14860)-RELATED"/>
    <property type="match status" value="1"/>
</dbReference>
<keyword evidence="2" id="KW-0378">Hydrolase</keyword>
<sequence>MRDAQVTAGGARIRWVEIAGHDAAAPPRLYLHGLGASSGPYFTASATHPLLAGGRALLMDLLGFGISDRPTDFGYTLEDHADAVAEALETAGVREAEVVAHSMGGAVAIVLAARHPHLVARLVLVDANLDPVVPSPVPPAGSSGIAAYTEEEFLAHGRDEVRERVDAHWWSTMRLAGPEALHRSAVNLARGTTPTMRDLLLELPVPVTYLRPENAGPLPGEDALTAGGVRVVAVPDCGHNIMLDNPGAFAEETARGFS</sequence>
<organism evidence="2 3">
    <name type="scientific">Streptomyces poriferorum</name>
    <dbReference type="NCBI Taxonomy" id="2798799"/>
    <lineage>
        <taxon>Bacteria</taxon>
        <taxon>Bacillati</taxon>
        <taxon>Actinomycetota</taxon>
        <taxon>Actinomycetes</taxon>
        <taxon>Kitasatosporales</taxon>
        <taxon>Streptomycetaceae</taxon>
        <taxon>Streptomyces</taxon>
    </lineage>
</organism>
<feature type="domain" description="AB hydrolase-1" evidence="1">
    <location>
        <begin position="29"/>
        <end position="134"/>
    </location>
</feature>
<dbReference type="RefSeq" id="WP_306071126.1">
    <property type="nucleotide sequence ID" value="NZ_CP120988.1"/>
</dbReference>
<dbReference type="PANTHER" id="PTHR43798">
    <property type="entry name" value="MONOACYLGLYCEROL LIPASE"/>
    <property type="match status" value="1"/>
</dbReference>
<reference evidence="2 3" key="1">
    <citation type="submission" date="2023-03" db="EMBL/GenBank/DDBJ databases">
        <title>Isolation and description of six Streptomyces strains from soil environments, able to metabolize different microbial glucans.</title>
        <authorList>
            <person name="Widen T."/>
            <person name="Larsbrink J."/>
        </authorList>
    </citation>
    <scope>NUCLEOTIDE SEQUENCE [LARGE SCALE GENOMIC DNA]</scope>
    <source>
        <strain evidence="2 3">Alt2</strain>
    </source>
</reference>
<keyword evidence="3" id="KW-1185">Reference proteome</keyword>
<accession>A0ABY9IRU0</accession>
<gene>
    <name evidence="2" type="ORF">P8A19_18310</name>
</gene>
<evidence type="ECO:0000259" key="1">
    <source>
        <dbReference type="Pfam" id="PF00561"/>
    </source>
</evidence>
<evidence type="ECO:0000313" key="3">
    <source>
        <dbReference type="Proteomes" id="UP001235744"/>
    </source>
</evidence>
<dbReference type="EMBL" id="CP120988">
    <property type="protein sequence ID" value="WLQ57281.1"/>
    <property type="molecule type" value="Genomic_DNA"/>
</dbReference>
<proteinExistence type="predicted"/>
<dbReference type="Pfam" id="PF00561">
    <property type="entry name" value="Abhydrolase_1"/>
    <property type="match status" value="1"/>
</dbReference>
<dbReference type="GO" id="GO:0016787">
    <property type="term" value="F:hydrolase activity"/>
    <property type="evidence" value="ECO:0007669"/>
    <property type="project" value="UniProtKB-KW"/>
</dbReference>
<dbReference type="PRINTS" id="PR00111">
    <property type="entry name" value="ABHYDROLASE"/>
</dbReference>
<dbReference type="InterPro" id="IPR029058">
    <property type="entry name" value="AB_hydrolase_fold"/>
</dbReference>
<evidence type="ECO:0000313" key="2">
    <source>
        <dbReference type="EMBL" id="WLQ57281.1"/>
    </source>
</evidence>
<dbReference type="InterPro" id="IPR000073">
    <property type="entry name" value="AB_hydrolase_1"/>
</dbReference>